<comment type="caution">
    <text evidence="2">The sequence shown here is derived from an EMBL/GenBank/DDBJ whole genome shotgun (WGS) entry which is preliminary data.</text>
</comment>
<accession>A0A2A5IRN4</accession>
<keyword evidence="1" id="KW-0812">Transmembrane</keyword>
<evidence type="ECO:0008006" key="4">
    <source>
        <dbReference type="Google" id="ProtNLM"/>
    </source>
</evidence>
<feature type="transmembrane region" description="Helical" evidence="1">
    <location>
        <begin position="90"/>
        <end position="119"/>
    </location>
</feature>
<dbReference type="AlphaFoldDB" id="A0A2A5IRN4"/>
<name>A0A2A5IRN4_BACPU</name>
<keyword evidence="1" id="KW-1133">Transmembrane helix</keyword>
<protein>
    <recommendedName>
        <fullName evidence="4">DUF5362 domain-containing protein</fullName>
    </recommendedName>
</protein>
<feature type="transmembrane region" description="Helical" evidence="1">
    <location>
        <begin position="23"/>
        <end position="51"/>
    </location>
</feature>
<organism evidence="2 3">
    <name type="scientific">Bacillus pumilus</name>
    <name type="common">Bacillus mesentericus</name>
    <dbReference type="NCBI Taxonomy" id="1408"/>
    <lineage>
        <taxon>Bacteria</taxon>
        <taxon>Bacillati</taxon>
        <taxon>Bacillota</taxon>
        <taxon>Bacilli</taxon>
        <taxon>Bacillales</taxon>
        <taxon>Bacillaceae</taxon>
        <taxon>Bacillus</taxon>
    </lineage>
</organism>
<dbReference type="OrthoDB" id="2868769at2"/>
<sequence>MQQTEKIIQSLHSIAKWGKVGSIFLYISGGLSILIGFWLVLPAALGVFLMMMGIHVQKSVRAAEQLIQHPDTSYEDLLEQYAKMMKMQTLFAITSIAAVILSFIAIILTFILIGGIAFLQETPSDIQLYEGNYEQEQELGDFY</sequence>
<evidence type="ECO:0000313" key="3">
    <source>
        <dbReference type="Proteomes" id="UP000228754"/>
    </source>
</evidence>
<dbReference type="EMBL" id="NKHG01000112">
    <property type="protein sequence ID" value="PCK19689.1"/>
    <property type="molecule type" value="Genomic_DNA"/>
</dbReference>
<evidence type="ECO:0000256" key="1">
    <source>
        <dbReference type="SAM" id="Phobius"/>
    </source>
</evidence>
<dbReference type="Proteomes" id="UP000228754">
    <property type="component" value="Unassembled WGS sequence"/>
</dbReference>
<evidence type="ECO:0000313" key="2">
    <source>
        <dbReference type="EMBL" id="PCK19689.1"/>
    </source>
</evidence>
<keyword evidence="1" id="KW-0472">Membrane</keyword>
<proteinExistence type="predicted"/>
<reference evidence="2 3" key="1">
    <citation type="submission" date="2017-06" db="EMBL/GenBank/DDBJ databases">
        <title>Draft Genome Sequence of Bacillus sp Strain 36R Isolated from saline sediment at Atanasia, Sonora, Mexico.</title>
        <authorList>
            <person name="Sanchez Diaz R."/>
            <person name="Quiroz Macias M.E."/>
            <person name="Ibarra Gamez J.C."/>
            <person name="Enciso Ibarra J."/>
            <person name="Gomez Gil B."/>
            <person name="Galaviz Silva L."/>
        </authorList>
    </citation>
    <scope>NUCLEOTIDE SEQUENCE [LARGE SCALE GENOMIC DNA]</scope>
    <source>
        <strain evidence="2 3">36R_ATNSAL</strain>
    </source>
</reference>
<gene>
    <name evidence="2" type="ORF">CEY02_16895</name>
</gene>